<reference evidence="1 2" key="1">
    <citation type="submission" date="2021-06" db="EMBL/GenBank/DDBJ databases">
        <title>Caerostris extrusa draft genome.</title>
        <authorList>
            <person name="Kono N."/>
            <person name="Arakawa K."/>
        </authorList>
    </citation>
    <scope>NUCLEOTIDE SEQUENCE [LARGE SCALE GENOMIC DNA]</scope>
</reference>
<gene>
    <name evidence="1" type="ORF">CEXT_215821</name>
</gene>
<keyword evidence="2" id="KW-1185">Reference proteome</keyword>
<dbReference type="Proteomes" id="UP001054945">
    <property type="component" value="Unassembled WGS sequence"/>
</dbReference>
<name>A0AAV4QFG4_CAEEX</name>
<protein>
    <submittedName>
        <fullName evidence="1">Uncharacterized protein</fullName>
    </submittedName>
</protein>
<sequence length="122" mass="13677">MILSVGTGLNSLRLTFLSLFSDIDVARKYNYYALRPARGRSKQNDLITTRQPRSSTSVTQASTVHLSWSIARKESPTLGSGSRTPFIKEKTKVTKITEDAIQNTGIIYRDDTGHKRCKNTKI</sequence>
<evidence type="ECO:0000313" key="1">
    <source>
        <dbReference type="EMBL" id="GIY07559.1"/>
    </source>
</evidence>
<accession>A0AAV4QFG4</accession>
<organism evidence="1 2">
    <name type="scientific">Caerostris extrusa</name>
    <name type="common">Bark spider</name>
    <name type="synonym">Caerostris bankana</name>
    <dbReference type="NCBI Taxonomy" id="172846"/>
    <lineage>
        <taxon>Eukaryota</taxon>
        <taxon>Metazoa</taxon>
        <taxon>Ecdysozoa</taxon>
        <taxon>Arthropoda</taxon>
        <taxon>Chelicerata</taxon>
        <taxon>Arachnida</taxon>
        <taxon>Araneae</taxon>
        <taxon>Araneomorphae</taxon>
        <taxon>Entelegynae</taxon>
        <taxon>Araneoidea</taxon>
        <taxon>Araneidae</taxon>
        <taxon>Caerostris</taxon>
    </lineage>
</organism>
<evidence type="ECO:0000313" key="2">
    <source>
        <dbReference type="Proteomes" id="UP001054945"/>
    </source>
</evidence>
<proteinExistence type="predicted"/>
<comment type="caution">
    <text evidence="1">The sequence shown here is derived from an EMBL/GenBank/DDBJ whole genome shotgun (WGS) entry which is preliminary data.</text>
</comment>
<dbReference type="AlphaFoldDB" id="A0AAV4QFG4"/>
<dbReference type="EMBL" id="BPLR01006124">
    <property type="protein sequence ID" value="GIY07559.1"/>
    <property type="molecule type" value="Genomic_DNA"/>
</dbReference>